<name>A0A1I7YCD0_9BILA</name>
<sequence length="372" mass="41117">MAANGLYPGKGKETFYRPVPFDYISCGPSAFPVLNEIDDFSLSKLLVDLGAKLILSEVDKRPLTNTLDLVKAILAKQREEDTDITEVNVVGPYAKGTAVATDSSVELIVTVKTIPTRTAVATDSSVELIVTVKTIPTPTSMNSRMDKFCELMKLNPACQLLIFEKLDTGFFVRNPANNVSVRVMFTIPTSHFCDHKAEIHVDKAALKEASNSLRRTVWFIGRAKRSALENFVRILLDVKKRFVGMHALQDWHLELYAYHSLSGLTPSGQPISLAQAFKRFFQILSAGALLPDTPTLADPLVIGPACSKVHLTAFYKMEELDEICQAAQAICRLIMMGHFYEVLGLTPLAEGDPRLFSQKAYNPEDDSSLTSQ</sequence>
<dbReference type="Proteomes" id="UP000095287">
    <property type="component" value="Unplaced"/>
</dbReference>
<dbReference type="GO" id="GO:0003725">
    <property type="term" value="F:double-stranded RNA binding"/>
    <property type="evidence" value="ECO:0007669"/>
    <property type="project" value="TreeGrafter"/>
</dbReference>
<dbReference type="Gene3D" id="3.30.460.10">
    <property type="entry name" value="Beta Polymerase, domain 2"/>
    <property type="match status" value="2"/>
</dbReference>
<dbReference type="PANTHER" id="PTHR46447">
    <property type="entry name" value="INTERLEUKIN ENHANCER-BINDING FACTOR"/>
    <property type="match status" value="1"/>
</dbReference>
<evidence type="ECO:0000256" key="1">
    <source>
        <dbReference type="ARBA" id="ARBA00023125"/>
    </source>
</evidence>
<dbReference type="InterPro" id="IPR049402">
    <property type="entry name" value="DZF_dom_C"/>
</dbReference>
<evidence type="ECO:0000313" key="4">
    <source>
        <dbReference type="Proteomes" id="UP000095287"/>
    </source>
</evidence>
<dbReference type="AlphaFoldDB" id="A0A1I7YCD0"/>
<proteinExistence type="predicted"/>
<keyword evidence="4" id="KW-1185">Reference proteome</keyword>
<dbReference type="PROSITE" id="PS51703">
    <property type="entry name" value="DZF"/>
    <property type="match status" value="1"/>
</dbReference>
<evidence type="ECO:0000256" key="2">
    <source>
        <dbReference type="ARBA" id="ARBA00023159"/>
    </source>
</evidence>
<keyword evidence="1" id="KW-0238">DNA-binding</keyword>
<keyword evidence="2" id="KW-0010">Activator</keyword>
<dbReference type="Pfam" id="PF20965">
    <property type="entry name" value="DZF_C"/>
    <property type="match status" value="1"/>
</dbReference>
<dbReference type="GO" id="GO:0071013">
    <property type="term" value="C:catalytic step 2 spliceosome"/>
    <property type="evidence" value="ECO:0007669"/>
    <property type="project" value="TreeGrafter"/>
</dbReference>
<evidence type="ECO:0000259" key="3">
    <source>
        <dbReference type="PROSITE" id="PS51703"/>
    </source>
</evidence>
<organism evidence="4 5">
    <name type="scientific">Steinernema glaseri</name>
    <dbReference type="NCBI Taxonomy" id="37863"/>
    <lineage>
        <taxon>Eukaryota</taxon>
        <taxon>Metazoa</taxon>
        <taxon>Ecdysozoa</taxon>
        <taxon>Nematoda</taxon>
        <taxon>Chromadorea</taxon>
        <taxon>Rhabditida</taxon>
        <taxon>Tylenchina</taxon>
        <taxon>Panagrolaimomorpha</taxon>
        <taxon>Strongyloidoidea</taxon>
        <taxon>Steinernematidae</taxon>
        <taxon>Steinernema</taxon>
    </lineage>
</organism>
<protein>
    <submittedName>
        <fullName evidence="5">DZF domain-containing protein</fullName>
    </submittedName>
</protein>
<dbReference type="InterPro" id="IPR043519">
    <property type="entry name" value="NT_sf"/>
</dbReference>
<dbReference type="GO" id="GO:0045893">
    <property type="term" value="P:positive regulation of DNA-templated transcription"/>
    <property type="evidence" value="ECO:0007669"/>
    <property type="project" value="TreeGrafter"/>
</dbReference>
<dbReference type="WBParaSite" id="L893_g14862.t1">
    <property type="protein sequence ID" value="L893_g14862.t1"/>
    <property type="gene ID" value="L893_g14862"/>
</dbReference>
<evidence type="ECO:0000313" key="5">
    <source>
        <dbReference type="WBParaSite" id="L893_g14862.t1"/>
    </source>
</evidence>
<dbReference type="PANTHER" id="PTHR46447:SF1">
    <property type="entry name" value="INTERLEUKIN ENHANCER-BINDING FACTOR 2"/>
    <property type="match status" value="1"/>
</dbReference>
<reference evidence="5" key="1">
    <citation type="submission" date="2016-11" db="UniProtKB">
        <authorList>
            <consortium name="WormBaseParasite"/>
        </authorList>
    </citation>
    <scope>IDENTIFICATION</scope>
</reference>
<dbReference type="SMART" id="SM00572">
    <property type="entry name" value="DZF"/>
    <property type="match status" value="1"/>
</dbReference>
<feature type="domain" description="DZF" evidence="3">
    <location>
        <begin position="17"/>
        <end position="372"/>
    </location>
</feature>
<dbReference type="GO" id="GO:0003677">
    <property type="term" value="F:DNA binding"/>
    <property type="evidence" value="ECO:0007669"/>
    <property type="project" value="UniProtKB-KW"/>
</dbReference>
<accession>A0A1I7YCD0</accession>
<dbReference type="Gene3D" id="1.10.1410.40">
    <property type="match status" value="1"/>
</dbReference>
<dbReference type="InterPro" id="IPR052134">
    <property type="entry name" value="ILF2"/>
</dbReference>
<dbReference type="InterPro" id="IPR006561">
    <property type="entry name" value="DZF_dom"/>
</dbReference>